<keyword evidence="2" id="KW-0326">Glycosidase</keyword>
<keyword evidence="7" id="KW-1185">Reference proteome</keyword>
<dbReference type="PROSITE" id="PS50853">
    <property type="entry name" value="FN3"/>
    <property type="match status" value="2"/>
</dbReference>
<dbReference type="Gene3D" id="2.60.40.10">
    <property type="entry name" value="Immunoglobulins"/>
    <property type="match status" value="3"/>
</dbReference>
<dbReference type="Proteomes" id="UP000608890">
    <property type="component" value="Unassembled WGS sequence"/>
</dbReference>
<comment type="similarity">
    <text evidence="1">Belongs to the multicopper oxidase family.</text>
</comment>
<feature type="domain" description="Fibronectin type-III" evidence="5">
    <location>
        <begin position="926"/>
        <end position="1024"/>
    </location>
</feature>
<gene>
    <name evidence="6" type="primary">ompB</name>
    <name evidence="6" type="ORF">GCM10011608_20620</name>
</gene>
<evidence type="ECO:0000313" key="7">
    <source>
        <dbReference type="Proteomes" id="UP000608890"/>
    </source>
</evidence>
<evidence type="ECO:0000256" key="1">
    <source>
        <dbReference type="ARBA" id="ARBA00010609"/>
    </source>
</evidence>
<feature type="region of interest" description="Disordered" evidence="4">
    <location>
        <begin position="1"/>
        <end position="51"/>
    </location>
</feature>
<dbReference type="Gene3D" id="2.60.40.420">
    <property type="entry name" value="Cupredoxins - blue copper proteins"/>
    <property type="match status" value="3"/>
</dbReference>
<protein>
    <submittedName>
        <fullName evidence="6">Laccase</fullName>
    </submittedName>
</protein>
<dbReference type="CDD" id="cd13844">
    <property type="entry name" value="CuRO_1_BOD_CotA_like"/>
    <property type="match status" value="1"/>
</dbReference>
<dbReference type="EMBL" id="BMNB01000008">
    <property type="protein sequence ID" value="GGM35864.1"/>
    <property type="molecule type" value="Genomic_DNA"/>
</dbReference>
<accession>A0A917WVC8</accession>
<reference evidence="6" key="2">
    <citation type="submission" date="2020-09" db="EMBL/GenBank/DDBJ databases">
        <authorList>
            <person name="Sun Q."/>
            <person name="Zhou Y."/>
        </authorList>
    </citation>
    <scope>NUCLEOTIDE SEQUENCE</scope>
    <source>
        <strain evidence="6">CGMCC 4.7312</strain>
    </source>
</reference>
<dbReference type="InterPro" id="IPR008972">
    <property type="entry name" value="Cupredoxin"/>
</dbReference>
<evidence type="ECO:0000256" key="3">
    <source>
        <dbReference type="ARBA" id="ARBA00023326"/>
    </source>
</evidence>
<name>A0A917WVC8_9ACTN</name>
<feature type="region of interest" description="Disordered" evidence="4">
    <location>
        <begin position="397"/>
        <end position="430"/>
    </location>
</feature>
<keyword evidence="3" id="KW-0119">Carbohydrate metabolism</keyword>
<reference evidence="6" key="1">
    <citation type="journal article" date="2014" name="Int. J. Syst. Evol. Microbiol.">
        <title>Complete genome sequence of Corynebacterium casei LMG S-19264T (=DSM 44701T), isolated from a smear-ripened cheese.</title>
        <authorList>
            <consortium name="US DOE Joint Genome Institute (JGI-PGF)"/>
            <person name="Walter F."/>
            <person name="Albersmeier A."/>
            <person name="Kalinowski J."/>
            <person name="Ruckert C."/>
        </authorList>
    </citation>
    <scope>NUCLEOTIDE SEQUENCE</scope>
    <source>
        <strain evidence="6">CGMCC 4.7312</strain>
    </source>
</reference>
<evidence type="ECO:0000313" key="6">
    <source>
        <dbReference type="EMBL" id="GGM35864.1"/>
    </source>
</evidence>
<dbReference type="InterPro" id="IPR036116">
    <property type="entry name" value="FN3_sf"/>
</dbReference>
<dbReference type="GO" id="GO:0016798">
    <property type="term" value="F:hydrolase activity, acting on glycosyl bonds"/>
    <property type="evidence" value="ECO:0007669"/>
    <property type="project" value="UniProtKB-KW"/>
</dbReference>
<dbReference type="InterPro" id="IPR013783">
    <property type="entry name" value="Ig-like_fold"/>
</dbReference>
<keyword evidence="2" id="KW-0378">Hydrolase</keyword>
<sequence>MVRADDAGSAGSADPQDPSMAVPAARTGSGAAGSTETGTAPAPDPTRAAASLDPAAAPRCLGPVPNHAYSPLPLVDDAGQPVAGTGLRKFVDPLPGLGTPQDAPPGAHLPVATPDTISYPGCDYYEIGLQEYAQRLHRDLPATRLRGYRQLNLGTDADGHNTVAPPPRPWHLGPVVLARRGRPVRIKFINQLPAGPAGDLFLPVDPTVPGAGAGPLDGPAPYPQNRAVLHLCGASTGWTSAGNPWQWITPAGEITPYPTGTGLAHVPDMAQPGRGATTLYYPNEQSGRLLWFHDNTVGLSRLTGYSGQVALYLLTDEAQEELIADGVLPAEQLPLVFEDKTFVPDDDQLATQDPTWDRDRWGARGSLWHPHVYQPRQHPYRPDGTNPTGRWDYGPWSRTAVPAAPDAPAAPVPNPRHDPVTDPDEPPEIPDVPHPSAVPAAYGDTVLVNGVAYPYLEVEPRLYRWRILNACTDRWLNLQLYLAGSDGPMWTPDGVLADPAAGEVPLVDAVPATDRPADWPTDGRPGGVPDPRAAGPALIRIGNECGLLPAPEVVPNQPIGFRYDRRDPTVLNVAHHALLLAPGERADVLVDLATVAPGSTLILYNDCPVPLPCFDPRYDLHTGGPDHTAEGGPPPTRPGYGPNTRTLLQLRVAGRPAPAYDLDRLRQRLPGAYATSQRPPVVPQPAYDPCFGTVTTGPVRVSVHATEVEFIPAGAAAPVALPLAVKAVGQVFEPDHGRFTGRLGVTHPHAGPLAEAMLPLGPNDPATELLRVGDPAVPVGAPGDGSQLWRVRGTGRQSHPVRFEGLDVQVVGRVGDDGRIRPPQPGELGWKQIVRVDPGEDVVLALRPEAPPLPFKISDSVRLLDPTRPAAAPTGSARISPLDGQPASVVNQLVNLGWEYHWSSAAGGHRDQGMTRPLVVRVSPRAPTGLTATPAPGSATVLPAIALTWTGNGSLPAATSHRLHRATDAAFSTGLTEITVAATATRHTDASVIPGVTYHYRIRAENAASCSAWSNSVPAAVRLAAPTGLTATLAPAAPLRVALRWTNRSFATGVDVQRATNPTFTSGPGTTAIGVGDHHLDTALAPDTTYYYRIRTTYLGAASPWSTVARMTTPPAPGIPTGVSVATSAPGPDTATVVLGWAASTPTGPGSGFVVERARDSRFTREVATFTVTGRGFTNTGLVRGVTYHYRIRSFNLVGSSPFTSPVPVTTPD</sequence>
<evidence type="ECO:0000256" key="2">
    <source>
        <dbReference type="ARBA" id="ARBA00023295"/>
    </source>
</evidence>
<dbReference type="CDD" id="cd00063">
    <property type="entry name" value="FN3"/>
    <property type="match status" value="2"/>
</dbReference>
<dbReference type="GO" id="GO:0000272">
    <property type="term" value="P:polysaccharide catabolic process"/>
    <property type="evidence" value="ECO:0007669"/>
    <property type="project" value="UniProtKB-KW"/>
</dbReference>
<dbReference type="PANTHER" id="PTHR48267">
    <property type="entry name" value="CUPREDOXIN SUPERFAMILY PROTEIN"/>
    <property type="match status" value="1"/>
</dbReference>
<feature type="domain" description="Fibronectin type-III" evidence="5">
    <location>
        <begin position="1116"/>
        <end position="1213"/>
    </location>
</feature>
<evidence type="ECO:0000259" key="5">
    <source>
        <dbReference type="PROSITE" id="PS50853"/>
    </source>
</evidence>
<comment type="caution">
    <text evidence="6">The sequence shown here is derived from an EMBL/GenBank/DDBJ whole genome shotgun (WGS) entry which is preliminary data.</text>
</comment>
<dbReference type="InterPro" id="IPR045087">
    <property type="entry name" value="Cu-oxidase_fam"/>
</dbReference>
<dbReference type="AlphaFoldDB" id="A0A917WVC8"/>
<evidence type="ECO:0000256" key="4">
    <source>
        <dbReference type="SAM" id="MobiDB-lite"/>
    </source>
</evidence>
<dbReference type="PANTHER" id="PTHR48267:SF1">
    <property type="entry name" value="BILIRUBIN OXIDASE"/>
    <property type="match status" value="1"/>
</dbReference>
<dbReference type="SUPFAM" id="SSF49503">
    <property type="entry name" value="Cupredoxins"/>
    <property type="match status" value="3"/>
</dbReference>
<dbReference type="SMART" id="SM00060">
    <property type="entry name" value="FN3"/>
    <property type="match status" value="3"/>
</dbReference>
<dbReference type="InterPro" id="IPR003961">
    <property type="entry name" value="FN3_dom"/>
</dbReference>
<organism evidence="6 7">
    <name type="scientific">Micromonospora sonchi</name>
    <dbReference type="NCBI Taxonomy" id="1763543"/>
    <lineage>
        <taxon>Bacteria</taxon>
        <taxon>Bacillati</taxon>
        <taxon>Actinomycetota</taxon>
        <taxon>Actinomycetes</taxon>
        <taxon>Micromonosporales</taxon>
        <taxon>Micromonosporaceae</taxon>
        <taxon>Micromonospora</taxon>
    </lineage>
</organism>
<keyword evidence="3" id="KW-0624">Polysaccharide degradation</keyword>
<proteinExistence type="inferred from homology"/>
<feature type="compositionally biased region" description="Low complexity" evidence="4">
    <location>
        <begin position="23"/>
        <end position="51"/>
    </location>
</feature>
<dbReference type="SUPFAM" id="SSF49265">
    <property type="entry name" value="Fibronectin type III"/>
    <property type="match status" value="2"/>
</dbReference>